<evidence type="ECO:0000313" key="3">
    <source>
        <dbReference type="Proteomes" id="UP000679725"/>
    </source>
</evidence>
<sequence>MAIFPFLTFNGNCKEAMRFYHSCFGGKLRFTYLGEAPFGRDLPEDMQKLVVQASLVSEHISLFASDMSSNEGLYAGNSISLLISMKRDDQLQTIFARLSRKGEVTGPLSHDIQTGEWATLTDKYSVQWIFEILDE</sequence>
<dbReference type="InterPro" id="IPR029068">
    <property type="entry name" value="Glyas_Bleomycin-R_OHBP_Dase"/>
</dbReference>
<dbReference type="EMBL" id="CAJRAU010000006">
    <property type="protein sequence ID" value="CAG5072378.1"/>
    <property type="molecule type" value="Genomic_DNA"/>
</dbReference>
<evidence type="ECO:0000259" key="1">
    <source>
        <dbReference type="Pfam" id="PF06983"/>
    </source>
</evidence>
<dbReference type="Pfam" id="PF06983">
    <property type="entry name" value="3-dmu-9_3-mt"/>
    <property type="match status" value="1"/>
</dbReference>
<dbReference type="Gene3D" id="3.10.180.10">
    <property type="entry name" value="2,3-Dihydroxybiphenyl 1,2-Dioxygenase, domain 1"/>
    <property type="match status" value="1"/>
</dbReference>
<protein>
    <recommendedName>
        <fullName evidence="1">PhnB-like domain-containing protein</fullName>
    </recommendedName>
</protein>
<organism evidence="2 3">
    <name type="scientific">Dyadobacter linearis</name>
    <dbReference type="NCBI Taxonomy" id="2823330"/>
    <lineage>
        <taxon>Bacteria</taxon>
        <taxon>Pseudomonadati</taxon>
        <taxon>Bacteroidota</taxon>
        <taxon>Cytophagia</taxon>
        <taxon>Cytophagales</taxon>
        <taxon>Spirosomataceae</taxon>
        <taxon>Dyadobacter</taxon>
    </lineage>
</organism>
<dbReference type="InterPro" id="IPR028973">
    <property type="entry name" value="PhnB-like"/>
</dbReference>
<keyword evidence="3" id="KW-1185">Reference proteome</keyword>
<evidence type="ECO:0000313" key="2">
    <source>
        <dbReference type="EMBL" id="CAG5072378.1"/>
    </source>
</evidence>
<reference evidence="2 3" key="1">
    <citation type="submission" date="2021-04" db="EMBL/GenBank/DDBJ databases">
        <authorList>
            <person name="Rodrigo-Torres L."/>
            <person name="Arahal R. D."/>
            <person name="Lucena T."/>
        </authorList>
    </citation>
    <scope>NUCLEOTIDE SEQUENCE [LARGE SCALE GENOMIC DNA]</scope>
    <source>
        <strain evidence="2 3">CECT 9623</strain>
    </source>
</reference>
<accession>A0ABM8UUX2</accession>
<dbReference type="Proteomes" id="UP000679725">
    <property type="component" value="Unassembled WGS sequence"/>
</dbReference>
<feature type="domain" description="PhnB-like" evidence="1">
    <location>
        <begin position="3"/>
        <end position="128"/>
    </location>
</feature>
<dbReference type="PANTHER" id="PTHR33990:SF1">
    <property type="entry name" value="PROTEIN YJDN"/>
    <property type="match status" value="1"/>
</dbReference>
<dbReference type="PANTHER" id="PTHR33990">
    <property type="entry name" value="PROTEIN YJDN-RELATED"/>
    <property type="match status" value="1"/>
</dbReference>
<name>A0ABM8UUX2_9BACT</name>
<comment type="caution">
    <text evidence="2">The sequence shown here is derived from an EMBL/GenBank/DDBJ whole genome shotgun (WGS) entry which is preliminary data.</text>
</comment>
<gene>
    <name evidence="2" type="ORF">DYBT9623_04134</name>
</gene>
<dbReference type="SUPFAM" id="SSF54593">
    <property type="entry name" value="Glyoxalase/Bleomycin resistance protein/Dihydroxybiphenyl dioxygenase"/>
    <property type="match status" value="1"/>
</dbReference>
<proteinExistence type="predicted"/>